<dbReference type="AlphaFoldDB" id="A0A7Z6QS06"/>
<dbReference type="Proteomes" id="UP000255541">
    <property type="component" value="Unassembled WGS sequence"/>
</dbReference>
<organism evidence="2 3">
    <name type="scientific">Pseudomonas fluorescens</name>
    <dbReference type="NCBI Taxonomy" id="294"/>
    <lineage>
        <taxon>Bacteria</taxon>
        <taxon>Pseudomonadati</taxon>
        <taxon>Pseudomonadota</taxon>
        <taxon>Gammaproteobacteria</taxon>
        <taxon>Pseudomonadales</taxon>
        <taxon>Pseudomonadaceae</taxon>
        <taxon>Pseudomonas</taxon>
    </lineage>
</organism>
<dbReference type="EMBL" id="QRBA01000001">
    <property type="protein sequence ID" value="RDS92868.1"/>
    <property type="molecule type" value="Genomic_DNA"/>
</dbReference>
<comment type="caution">
    <text evidence="2">The sequence shown here is derived from an EMBL/GenBank/DDBJ whole genome shotgun (WGS) entry which is preliminary data.</text>
</comment>
<keyword evidence="1" id="KW-0732">Signal</keyword>
<feature type="signal peptide" evidence="1">
    <location>
        <begin position="1"/>
        <end position="20"/>
    </location>
</feature>
<gene>
    <name evidence="2" type="ORF">DL347_01015</name>
</gene>
<evidence type="ECO:0008006" key="4">
    <source>
        <dbReference type="Google" id="ProtNLM"/>
    </source>
</evidence>
<name>A0A7Z6QS06_PSEFL</name>
<evidence type="ECO:0000313" key="3">
    <source>
        <dbReference type="Proteomes" id="UP000255541"/>
    </source>
</evidence>
<proteinExistence type="predicted"/>
<protein>
    <recommendedName>
        <fullName evidence="4">DUF1120 domain-containing protein</fullName>
    </recommendedName>
</protein>
<reference evidence="2 3" key="1">
    <citation type="submission" date="2018-07" db="EMBL/GenBank/DDBJ databases">
        <title>Draft Genome Sequence of Pseudomonas fluorescens AHK-1 associated with canker disease of kiwifruit.</title>
        <authorList>
            <person name="Wu Z."/>
        </authorList>
    </citation>
    <scope>NUCLEOTIDE SEQUENCE [LARGE SCALE GENOMIC DNA]</scope>
    <source>
        <strain evidence="2 3">AHK-1</strain>
    </source>
</reference>
<evidence type="ECO:0000313" key="2">
    <source>
        <dbReference type="EMBL" id="RDS92868.1"/>
    </source>
</evidence>
<accession>A0A7Z6QS06</accession>
<sequence length="178" mass="19066">MVVKLKIAGFFALLCTLSMAGGVRAENCQLSVSQPYIDYGVIRREALVESRSIALGTRRVHLNVLCAEPAAVALRFTGVADGQGFRFGHHGRFSLTLKHAQVDGRAVEWAQAHLPGKAFDGQLLPGQVLVARAVGKRLTAQVEVDTDLPANALQVTNQVVLEGRGSFELVSPAVPPSR</sequence>
<dbReference type="RefSeq" id="WP_115485518.1">
    <property type="nucleotide sequence ID" value="NZ_QRBA01000001.1"/>
</dbReference>
<evidence type="ECO:0000256" key="1">
    <source>
        <dbReference type="SAM" id="SignalP"/>
    </source>
</evidence>
<feature type="chain" id="PRO_5031319857" description="DUF1120 domain-containing protein" evidence="1">
    <location>
        <begin position="21"/>
        <end position="178"/>
    </location>
</feature>